<evidence type="ECO:0008006" key="4">
    <source>
        <dbReference type="Google" id="ProtNLM"/>
    </source>
</evidence>
<feature type="region of interest" description="Disordered" evidence="1">
    <location>
        <begin position="172"/>
        <end position="199"/>
    </location>
</feature>
<proteinExistence type="predicted"/>
<sequence>MEDPWRTTTTTTITTAAADLPDFSEQPSSDSHLLRLTPPIRLRIYHYLGLASWDGRRPYRFDLHGHKASETAPKPSSFHGLLLSCRLVYAEAAALLYSANRFILYYAHAHPEPLGPLHALTTPSLAALTSLKIILNQASCQHQDEFGDYPHCCLQGREGDEWCGIHHCKTSHEDLHRPPLLGPTPEGSHASDGDGDGDDKLAAAQAVLSNGRLELGLVCDIDPHHEQALDIAMSATAPLRLLPLLKACDIRLCKTPDSRLRQVAQDGVLQACGIAAPPSNPPMLITLTTLPRELRLHILKYTDLIVPSKDVTWSRQDQGYITFSFESSSSPDHRYCRQFFHCWYNAGPRPFIGCFCRRRHAAFSFTCKCWAPPGPALFLICRTLYHDAQIVFFSGNRFIVHDYRSGPPWELPSAGQNSEGPIPSHDYPSERLAASQFLREVVPTHCLAHLRFLELVFPPYPPLAWPQVGHPAIQDWRATVEWLQDKSNAPGLTLRLVGATVSDWTPDSYSDTITASEGDTIMRAYMALLRPLRQLADNGLARFYANLVYPWQWAEGSRNSDARCVEDKGREIKEHAERYVMGARYESRYANNREEPEPSLWEELHYNQL</sequence>
<keyword evidence="3" id="KW-1185">Reference proteome</keyword>
<dbReference type="PANTHER" id="PTHR42085">
    <property type="entry name" value="F-BOX DOMAIN-CONTAINING PROTEIN"/>
    <property type="match status" value="1"/>
</dbReference>
<evidence type="ECO:0000256" key="1">
    <source>
        <dbReference type="SAM" id="MobiDB-lite"/>
    </source>
</evidence>
<protein>
    <recommendedName>
        <fullName evidence="4">F-box domain-containing protein</fullName>
    </recommendedName>
</protein>
<dbReference type="Proteomes" id="UP001303115">
    <property type="component" value="Unassembled WGS sequence"/>
</dbReference>
<evidence type="ECO:0000313" key="3">
    <source>
        <dbReference type="Proteomes" id="UP001303115"/>
    </source>
</evidence>
<name>A0AAN6SVK0_9PEZI</name>
<accession>A0AAN6SVK0</accession>
<dbReference type="PANTHER" id="PTHR42085:SF2">
    <property type="entry name" value="F-BOX DOMAIN-CONTAINING PROTEIN"/>
    <property type="match status" value="1"/>
</dbReference>
<reference evidence="3" key="1">
    <citation type="journal article" date="2023" name="Mol. Phylogenet. Evol.">
        <title>Genome-scale phylogeny and comparative genomics of the fungal order Sordariales.</title>
        <authorList>
            <person name="Hensen N."/>
            <person name="Bonometti L."/>
            <person name="Westerberg I."/>
            <person name="Brannstrom I.O."/>
            <person name="Guillou S."/>
            <person name="Cros-Aarteil S."/>
            <person name="Calhoun S."/>
            <person name="Haridas S."/>
            <person name="Kuo A."/>
            <person name="Mondo S."/>
            <person name="Pangilinan J."/>
            <person name="Riley R."/>
            <person name="LaButti K."/>
            <person name="Andreopoulos B."/>
            <person name="Lipzen A."/>
            <person name="Chen C."/>
            <person name="Yan M."/>
            <person name="Daum C."/>
            <person name="Ng V."/>
            <person name="Clum A."/>
            <person name="Steindorff A."/>
            <person name="Ohm R.A."/>
            <person name="Martin F."/>
            <person name="Silar P."/>
            <person name="Natvig D.O."/>
            <person name="Lalanne C."/>
            <person name="Gautier V."/>
            <person name="Ament-Velasquez S.L."/>
            <person name="Kruys A."/>
            <person name="Hutchinson M.I."/>
            <person name="Powell A.J."/>
            <person name="Barry K."/>
            <person name="Miller A.N."/>
            <person name="Grigoriev I.V."/>
            <person name="Debuchy R."/>
            <person name="Gladieux P."/>
            <person name="Hiltunen Thoren M."/>
            <person name="Johannesson H."/>
        </authorList>
    </citation>
    <scope>NUCLEOTIDE SEQUENCE [LARGE SCALE GENOMIC DNA]</scope>
    <source>
        <strain evidence="3">CBS 284.82</strain>
    </source>
</reference>
<evidence type="ECO:0000313" key="2">
    <source>
        <dbReference type="EMBL" id="KAK4043850.1"/>
    </source>
</evidence>
<dbReference type="InterPro" id="IPR038883">
    <property type="entry name" value="AN11006-like"/>
</dbReference>
<comment type="caution">
    <text evidence="2">The sequence shown here is derived from an EMBL/GenBank/DDBJ whole genome shotgun (WGS) entry which is preliminary data.</text>
</comment>
<gene>
    <name evidence="2" type="ORF">C8A01DRAFT_43227</name>
</gene>
<organism evidence="2 3">
    <name type="scientific">Parachaetomium inaequale</name>
    <dbReference type="NCBI Taxonomy" id="2588326"/>
    <lineage>
        <taxon>Eukaryota</taxon>
        <taxon>Fungi</taxon>
        <taxon>Dikarya</taxon>
        <taxon>Ascomycota</taxon>
        <taxon>Pezizomycotina</taxon>
        <taxon>Sordariomycetes</taxon>
        <taxon>Sordariomycetidae</taxon>
        <taxon>Sordariales</taxon>
        <taxon>Chaetomiaceae</taxon>
        <taxon>Parachaetomium</taxon>
    </lineage>
</organism>
<dbReference type="EMBL" id="MU854323">
    <property type="protein sequence ID" value="KAK4043850.1"/>
    <property type="molecule type" value="Genomic_DNA"/>
</dbReference>
<dbReference type="AlphaFoldDB" id="A0AAN6SVK0"/>